<evidence type="ECO:0000259" key="4">
    <source>
        <dbReference type="SMART" id="SM00563"/>
    </source>
</evidence>
<feature type="region of interest" description="Disordered" evidence="3">
    <location>
        <begin position="1"/>
        <end position="35"/>
    </location>
</feature>
<dbReference type="Pfam" id="PF01553">
    <property type="entry name" value="Acyltransferase"/>
    <property type="match status" value="1"/>
</dbReference>
<proteinExistence type="predicted"/>
<gene>
    <name evidence="5" type="ORF">KCV87_12360</name>
</gene>
<evidence type="ECO:0000256" key="1">
    <source>
        <dbReference type="ARBA" id="ARBA00022679"/>
    </source>
</evidence>
<dbReference type="EMBL" id="CP073249">
    <property type="protein sequence ID" value="QUF06768.1"/>
    <property type="molecule type" value="Genomic_DNA"/>
</dbReference>
<dbReference type="PANTHER" id="PTHR10434">
    <property type="entry name" value="1-ACYL-SN-GLYCEROL-3-PHOSPHATE ACYLTRANSFERASE"/>
    <property type="match status" value="1"/>
</dbReference>
<dbReference type="SMART" id="SM00563">
    <property type="entry name" value="PlsC"/>
    <property type="match status" value="1"/>
</dbReference>
<name>A0AA45R6J4_9PSEU</name>
<feature type="compositionally biased region" description="Polar residues" evidence="3">
    <location>
        <begin position="18"/>
        <end position="27"/>
    </location>
</feature>
<evidence type="ECO:0000313" key="6">
    <source>
        <dbReference type="Proteomes" id="UP000677152"/>
    </source>
</evidence>
<organism evidence="5 6">
    <name type="scientific">Actinosynnema pretiosum subsp. pretiosum</name>
    <dbReference type="NCBI Taxonomy" id="103721"/>
    <lineage>
        <taxon>Bacteria</taxon>
        <taxon>Bacillati</taxon>
        <taxon>Actinomycetota</taxon>
        <taxon>Actinomycetes</taxon>
        <taxon>Pseudonocardiales</taxon>
        <taxon>Pseudonocardiaceae</taxon>
        <taxon>Actinosynnema</taxon>
    </lineage>
</organism>
<keyword evidence="1" id="KW-0808">Transferase</keyword>
<dbReference type="SUPFAM" id="SSF69593">
    <property type="entry name" value="Glycerol-3-phosphate (1)-acyltransferase"/>
    <property type="match status" value="1"/>
</dbReference>
<evidence type="ECO:0000313" key="5">
    <source>
        <dbReference type="EMBL" id="QUF06768.1"/>
    </source>
</evidence>
<protein>
    <submittedName>
        <fullName evidence="5">1-acyl-sn-glycerol-3-phosphate acyltransferase</fullName>
    </submittedName>
</protein>
<reference evidence="5" key="1">
    <citation type="submission" date="2021-04" db="EMBL/GenBank/DDBJ databases">
        <title>Genomic sequence of Actinosynnema pretiosum subsp. pretiosum ATCC 31280 (C-14919).</title>
        <authorList>
            <person name="Bai L."/>
            <person name="Wang X."/>
            <person name="Xiao Y."/>
        </authorList>
    </citation>
    <scope>NUCLEOTIDE SEQUENCE</scope>
    <source>
        <strain evidence="5">ATCC 31280</strain>
    </source>
</reference>
<dbReference type="GO" id="GO:0003841">
    <property type="term" value="F:1-acylglycerol-3-phosphate O-acyltransferase activity"/>
    <property type="evidence" value="ECO:0007669"/>
    <property type="project" value="TreeGrafter"/>
</dbReference>
<keyword evidence="2 5" id="KW-0012">Acyltransferase</keyword>
<accession>A0AA45R6J4</accession>
<dbReference type="AlphaFoldDB" id="A0AA45R6J4"/>
<feature type="domain" description="Phospholipid/glycerol acyltransferase" evidence="4">
    <location>
        <begin position="94"/>
        <end position="206"/>
    </location>
</feature>
<dbReference type="Proteomes" id="UP000677152">
    <property type="component" value="Chromosome"/>
</dbReference>
<dbReference type="PANTHER" id="PTHR10434:SF11">
    <property type="entry name" value="1-ACYL-SN-GLYCEROL-3-PHOSPHATE ACYLTRANSFERASE"/>
    <property type="match status" value="1"/>
</dbReference>
<dbReference type="GO" id="GO:0006654">
    <property type="term" value="P:phosphatidic acid biosynthetic process"/>
    <property type="evidence" value="ECO:0007669"/>
    <property type="project" value="TreeGrafter"/>
</dbReference>
<evidence type="ECO:0000256" key="2">
    <source>
        <dbReference type="ARBA" id="ARBA00023315"/>
    </source>
</evidence>
<evidence type="ECO:0000256" key="3">
    <source>
        <dbReference type="SAM" id="MobiDB-lite"/>
    </source>
</evidence>
<sequence>MSERTDRGPEGTPESAGTPESTGTPESAGTAPARVAEFPKLRKKSVKLSYATQLPEGATDLGHTFARWLGRRFFAFPYRVRAHNLERIPTTGGIVVVANHSSFVDGPLIFGVIKMPRRMVFLIKNEMFKGLVGAYLRSAGQLGVKRGEPDRATLIAAQKVLKAGGTLGVFPEGTRGDGDMASAQQGAAWLARTSGALIVPMAVRGARRPEGSRRRFLPVVDILVGEPFEASTAKGRQGLAEATEQVRDRLVALVAELDTRRGNGEAR</sequence>
<dbReference type="InterPro" id="IPR002123">
    <property type="entry name" value="Plipid/glycerol_acylTrfase"/>
</dbReference>
<dbReference type="CDD" id="cd07989">
    <property type="entry name" value="LPLAT_AGPAT-like"/>
    <property type="match status" value="1"/>
</dbReference>